<name>A0A1A7QYQ7_9FLAO</name>
<dbReference type="RefSeq" id="WP_066434983.1">
    <property type="nucleotide sequence ID" value="NZ_QLLQ01000016.1"/>
</dbReference>
<evidence type="ECO:0000313" key="2">
    <source>
        <dbReference type="EMBL" id="RAJ20036.1"/>
    </source>
</evidence>
<organism evidence="2 3">
    <name type="scientific">Gelidibacter algens</name>
    <dbReference type="NCBI Taxonomy" id="49280"/>
    <lineage>
        <taxon>Bacteria</taxon>
        <taxon>Pseudomonadati</taxon>
        <taxon>Bacteroidota</taxon>
        <taxon>Flavobacteriia</taxon>
        <taxon>Flavobacteriales</taxon>
        <taxon>Flavobacteriaceae</taxon>
        <taxon>Gelidibacter</taxon>
    </lineage>
</organism>
<dbReference type="Pfam" id="PF00027">
    <property type="entry name" value="cNMP_binding"/>
    <property type="match status" value="1"/>
</dbReference>
<evidence type="ECO:0000313" key="3">
    <source>
        <dbReference type="Proteomes" id="UP000248987"/>
    </source>
</evidence>
<gene>
    <name evidence="2" type="ORF">LX77_03250</name>
</gene>
<dbReference type="InterPro" id="IPR000595">
    <property type="entry name" value="cNMP-bd_dom"/>
</dbReference>
<dbReference type="STRING" id="49280.A9996_11620"/>
<evidence type="ECO:0000259" key="1">
    <source>
        <dbReference type="Pfam" id="PF00027"/>
    </source>
</evidence>
<proteinExistence type="predicted"/>
<sequence length="199" mass="23713">MNNEHHIEKLLIDIDKTVTLNTETERLLVPQLIINKIKKKSYVLEPGHIANTMNFIVKGCMRCFYIDDNGNEHILQLGIENWWINDLYSYLSQEPSRMFIQAIEDTTLVQIYKEELEKLYLESPTVSNFFRMKLQNAYVALQKRMMHKLSTDAYERYQIFIKDYRNIEQRIPQYMVASYLGITPEFLSHLRKKHSDDLS</sequence>
<dbReference type="Gene3D" id="2.60.120.10">
    <property type="entry name" value="Jelly Rolls"/>
    <property type="match status" value="1"/>
</dbReference>
<keyword evidence="3" id="KW-1185">Reference proteome</keyword>
<dbReference type="EMBL" id="QLLQ01000016">
    <property type="protein sequence ID" value="RAJ20036.1"/>
    <property type="molecule type" value="Genomic_DNA"/>
</dbReference>
<dbReference type="SUPFAM" id="SSF51206">
    <property type="entry name" value="cAMP-binding domain-like"/>
    <property type="match status" value="1"/>
</dbReference>
<reference evidence="2 3" key="1">
    <citation type="submission" date="2018-06" db="EMBL/GenBank/DDBJ databases">
        <title>Genomic Encyclopedia of Archaeal and Bacterial Type Strains, Phase II (KMG-II): from individual species to whole genera.</title>
        <authorList>
            <person name="Goeker M."/>
        </authorList>
    </citation>
    <scope>NUCLEOTIDE SEQUENCE [LARGE SCALE GENOMIC DNA]</scope>
    <source>
        <strain evidence="2 3">DSM 12408</strain>
    </source>
</reference>
<dbReference type="Proteomes" id="UP000248987">
    <property type="component" value="Unassembled WGS sequence"/>
</dbReference>
<accession>A0A1A7QYQ7</accession>
<dbReference type="OrthoDB" id="1092431at2"/>
<dbReference type="InterPro" id="IPR018490">
    <property type="entry name" value="cNMP-bd_dom_sf"/>
</dbReference>
<dbReference type="InterPro" id="IPR014710">
    <property type="entry name" value="RmlC-like_jellyroll"/>
</dbReference>
<feature type="domain" description="Cyclic nucleotide-binding" evidence="1">
    <location>
        <begin position="36"/>
        <end position="121"/>
    </location>
</feature>
<dbReference type="AlphaFoldDB" id="A0A1A7QYQ7"/>
<comment type="caution">
    <text evidence="2">The sequence shown here is derived from an EMBL/GenBank/DDBJ whole genome shotgun (WGS) entry which is preliminary data.</text>
</comment>
<protein>
    <submittedName>
        <fullName evidence="2">CRP-like cAMP-binding protein</fullName>
    </submittedName>
</protein>